<evidence type="ECO:0000313" key="2">
    <source>
        <dbReference type="EMBL" id="PKI67309.1"/>
    </source>
</evidence>
<dbReference type="PANTHER" id="PTHR37610">
    <property type="entry name" value="CCHC-TYPE DOMAIN-CONTAINING PROTEIN"/>
    <property type="match status" value="1"/>
</dbReference>
<organism evidence="2 3">
    <name type="scientific">Punica granatum</name>
    <name type="common">Pomegranate</name>
    <dbReference type="NCBI Taxonomy" id="22663"/>
    <lineage>
        <taxon>Eukaryota</taxon>
        <taxon>Viridiplantae</taxon>
        <taxon>Streptophyta</taxon>
        <taxon>Embryophyta</taxon>
        <taxon>Tracheophyta</taxon>
        <taxon>Spermatophyta</taxon>
        <taxon>Magnoliopsida</taxon>
        <taxon>eudicotyledons</taxon>
        <taxon>Gunneridae</taxon>
        <taxon>Pentapetalae</taxon>
        <taxon>rosids</taxon>
        <taxon>malvids</taxon>
        <taxon>Myrtales</taxon>
        <taxon>Lythraceae</taxon>
        <taxon>Punica</taxon>
    </lineage>
</organism>
<dbReference type="AlphaFoldDB" id="A0A2I0KFM9"/>
<reference evidence="2 3" key="1">
    <citation type="submission" date="2017-11" db="EMBL/GenBank/DDBJ databases">
        <title>De-novo sequencing of pomegranate (Punica granatum L.) genome.</title>
        <authorList>
            <person name="Akparov Z."/>
            <person name="Amiraslanov A."/>
            <person name="Hajiyeva S."/>
            <person name="Abbasov M."/>
            <person name="Kaur K."/>
            <person name="Hamwieh A."/>
            <person name="Solovyev V."/>
            <person name="Salamov A."/>
            <person name="Braich B."/>
            <person name="Kosarev P."/>
            <person name="Mahmoud A."/>
            <person name="Hajiyev E."/>
            <person name="Babayeva S."/>
            <person name="Izzatullayeva V."/>
            <person name="Mammadov A."/>
            <person name="Mammadov A."/>
            <person name="Sharifova S."/>
            <person name="Ojaghi J."/>
            <person name="Eynullazada K."/>
            <person name="Bayramov B."/>
            <person name="Abdulazimova A."/>
            <person name="Shahmuradov I."/>
        </authorList>
    </citation>
    <scope>NUCLEOTIDE SEQUENCE [LARGE SCALE GENOMIC DNA]</scope>
    <source>
        <strain evidence="3">cv. AG2017</strain>
        <tissue evidence="2">Leaf</tissue>
    </source>
</reference>
<keyword evidence="3" id="KW-1185">Reference proteome</keyword>
<name>A0A2I0KFM9_PUNGR</name>
<feature type="domain" description="Retrotransposon Copia-like N-terminal" evidence="1">
    <location>
        <begin position="22"/>
        <end position="62"/>
    </location>
</feature>
<accession>A0A2I0KFM9</accession>
<evidence type="ECO:0000313" key="3">
    <source>
        <dbReference type="Proteomes" id="UP000233551"/>
    </source>
</evidence>
<dbReference type="EMBL" id="PGOL01000621">
    <property type="protein sequence ID" value="PKI67309.1"/>
    <property type="molecule type" value="Genomic_DNA"/>
</dbReference>
<evidence type="ECO:0000259" key="1">
    <source>
        <dbReference type="Pfam" id="PF14244"/>
    </source>
</evidence>
<gene>
    <name evidence="2" type="ORF">CRG98_012326</name>
</gene>
<dbReference type="Proteomes" id="UP000233551">
    <property type="component" value="Unassembled WGS sequence"/>
</dbReference>
<protein>
    <recommendedName>
        <fullName evidence="1">Retrotransposon Copia-like N-terminal domain-containing protein</fullName>
    </recommendedName>
</protein>
<dbReference type="InterPro" id="IPR029472">
    <property type="entry name" value="Copia-like_N"/>
</dbReference>
<proteinExistence type="predicted"/>
<sequence length="198" mass="21973">MDATTGVAKGFIIATSPYVVTSSDRLGIKIIACTLSGENYLNWSRLMTNALRKKKFGFTDGSSSVACIENAKTLWDDLKERFSEGFVIASAVTYEDSELWDKRLGHPSHGLVFEVVDDYSQANDQGATLHLSSLIRTEWREWTRWLLPPLRSQTGPTGNIVGEEVVGLKLLSAADGIESSFCLPLQRVMDLRLQKELS</sequence>
<dbReference type="Pfam" id="PF14244">
    <property type="entry name" value="Retrotran_gag_3"/>
    <property type="match status" value="1"/>
</dbReference>
<dbReference type="PANTHER" id="PTHR37610:SF97">
    <property type="entry name" value="RETROTRANSPOSON GAG DOMAIN-CONTAINING PROTEIN"/>
    <property type="match status" value="1"/>
</dbReference>
<comment type="caution">
    <text evidence="2">The sequence shown here is derived from an EMBL/GenBank/DDBJ whole genome shotgun (WGS) entry which is preliminary data.</text>
</comment>